<evidence type="ECO:0000313" key="9">
    <source>
        <dbReference type="Proteomes" id="UP000286100"/>
    </source>
</evidence>
<feature type="transmembrane region" description="Helical" evidence="6">
    <location>
        <begin position="30"/>
        <end position="53"/>
    </location>
</feature>
<feature type="transmembrane region" description="Helical" evidence="6">
    <location>
        <begin position="251"/>
        <end position="271"/>
    </location>
</feature>
<name>A0A418WV08_9SPHN</name>
<reference evidence="8 9" key="1">
    <citation type="submission" date="2018-09" db="EMBL/GenBank/DDBJ databases">
        <authorList>
            <person name="Zhu H."/>
        </authorList>
    </citation>
    <scope>NUCLEOTIDE SEQUENCE [LARGE SCALE GENOMIC DNA]</scope>
    <source>
        <strain evidence="8 9">K2R01-6</strain>
    </source>
</reference>
<dbReference type="Gene3D" id="1.20.1740.10">
    <property type="entry name" value="Amino acid/polyamine transporter I"/>
    <property type="match status" value="1"/>
</dbReference>
<organism evidence="8 9">
    <name type="scientific">Sphingomonas cavernae</name>
    <dbReference type="NCBI Taxonomy" id="2320861"/>
    <lineage>
        <taxon>Bacteria</taxon>
        <taxon>Pseudomonadati</taxon>
        <taxon>Pseudomonadota</taxon>
        <taxon>Alphaproteobacteria</taxon>
        <taxon>Sphingomonadales</taxon>
        <taxon>Sphingomonadaceae</taxon>
        <taxon>Sphingomonas</taxon>
    </lineage>
</organism>
<evidence type="ECO:0000256" key="3">
    <source>
        <dbReference type="ARBA" id="ARBA00022692"/>
    </source>
</evidence>
<feature type="transmembrane region" description="Helical" evidence="6">
    <location>
        <begin position="164"/>
        <end position="187"/>
    </location>
</feature>
<dbReference type="PANTHER" id="PTHR43495">
    <property type="entry name" value="GABA PERMEASE"/>
    <property type="match status" value="1"/>
</dbReference>
<dbReference type="GO" id="GO:0055085">
    <property type="term" value="P:transmembrane transport"/>
    <property type="evidence" value="ECO:0007669"/>
    <property type="project" value="InterPro"/>
</dbReference>
<feature type="transmembrane region" description="Helical" evidence="6">
    <location>
        <begin position="207"/>
        <end position="230"/>
    </location>
</feature>
<evidence type="ECO:0000256" key="5">
    <source>
        <dbReference type="ARBA" id="ARBA00023136"/>
    </source>
</evidence>
<evidence type="ECO:0000256" key="1">
    <source>
        <dbReference type="ARBA" id="ARBA00004141"/>
    </source>
</evidence>
<comment type="subcellular location">
    <subcellularLocation>
        <location evidence="1">Membrane</location>
        <topology evidence="1">Multi-pass membrane protein</topology>
    </subcellularLocation>
</comment>
<dbReference type="PIRSF" id="PIRSF006060">
    <property type="entry name" value="AA_transporter"/>
    <property type="match status" value="1"/>
</dbReference>
<accession>A0A418WV08</accession>
<dbReference type="OrthoDB" id="5297508at2"/>
<dbReference type="FunFam" id="1.20.1740.10:FF:000001">
    <property type="entry name" value="Amino acid permease"/>
    <property type="match status" value="1"/>
</dbReference>
<feature type="transmembrane region" description="Helical" evidence="6">
    <location>
        <begin position="435"/>
        <end position="456"/>
    </location>
</feature>
<feature type="transmembrane region" description="Helical" evidence="6">
    <location>
        <begin position="348"/>
        <end position="366"/>
    </location>
</feature>
<gene>
    <name evidence="8" type="ORF">D3876_00195</name>
</gene>
<dbReference type="InterPro" id="IPR004841">
    <property type="entry name" value="AA-permease/SLC12A_dom"/>
</dbReference>
<dbReference type="AlphaFoldDB" id="A0A418WV08"/>
<proteinExistence type="predicted"/>
<dbReference type="PANTHER" id="PTHR43495:SF5">
    <property type="entry name" value="GAMMA-AMINOBUTYRIC ACID PERMEASE"/>
    <property type="match status" value="1"/>
</dbReference>
<protein>
    <submittedName>
        <fullName evidence="8">Amino acid permease</fullName>
    </submittedName>
</protein>
<dbReference type="Pfam" id="PF00324">
    <property type="entry name" value="AA_permease"/>
    <property type="match status" value="1"/>
</dbReference>
<keyword evidence="5 6" id="KW-0472">Membrane</keyword>
<keyword evidence="9" id="KW-1185">Reference proteome</keyword>
<feature type="transmembrane region" description="Helical" evidence="6">
    <location>
        <begin position="372"/>
        <end position="390"/>
    </location>
</feature>
<feature type="transmembrane region" description="Helical" evidence="6">
    <location>
        <begin position="103"/>
        <end position="124"/>
    </location>
</feature>
<feature type="domain" description="Amino acid permease/ SLC12A" evidence="7">
    <location>
        <begin position="30"/>
        <end position="457"/>
    </location>
</feature>
<evidence type="ECO:0000256" key="2">
    <source>
        <dbReference type="ARBA" id="ARBA00022448"/>
    </source>
</evidence>
<dbReference type="RefSeq" id="WP_119759128.1">
    <property type="nucleotide sequence ID" value="NZ_QYUM01000001.1"/>
</dbReference>
<keyword evidence="3 6" id="KW-0812">Transmembrane</keyword>
<feature type="transmembrane region" description="Helical" evidence="6">
    <location>
        <begin position="130"/>
        <end position="152"/>
    </location>
</feature>
<dbReference type="EMBL" id="QYUM01000001">
    <property type="protein sequence ID" value="RJF96407.1"/>
    <property type="molecule type" value="Genomic_DNA"/>
</dbReference>
<feature type="transmembrane region" description="Helical" evidence="6">
    <location>
        <begin position="59"/>
        <end position="82"/>
    </location>
</feature>
<keyword evidence="4 6" id="KW-1133">Transmembrane helix</keyword>
<dbReference type="Proteomes" id="UP000286100">
    <property type="component" value="Unassembled WGS sequence"/>
</dbReference>
<keyword evidence="2" id="KW-0813">Transport</keyword>
<sequence length="461" mass="48697">MPAQVASGPIESAAAAREGGLKRGLTQRQLTMIGIGGAIGTGLFMGSGIAVGYAGPGVLLSYIIAAAIALIVMFSLSEMAVASPTAGSFGTYAEQYVSPLAGFVVRYTYWATMVILIGSEAVAIGHYMEYWVPGLPVWVSTAVFGLGVLWVNTRAVGNFGSVEYWLSAIKVGAILTFILFGLAKIFGVGVPATGFGNYFVEGGPLPFGFGGVWMAVLIALFSFFGIEMIAVAAGEAEDPQKSVPHAMRTMLVRLVLFYILSIGIIVAIVPWTQSGAEAVEQSPFVKVFASFGFSAAAHVMNFVVLSAALSAMNSALYMASRMMFSLARAGHVPGAIGVLSARGVPVRATVLSSVGVLIAAAIAMFSPNAFQYLVGISLFGGLFTWVSILVTHMRFRDQAADTTRPVRAPLFPGLQIVGLLVLLSVFVTMAFDTGFWRTALIVGVLWLLVVCMFYAVKRRVT</sequence>
<dbReference type="GO" id="GO:0016020">
    <property type="term" value="C:membrane"/>
    <property type="evidence" value="ECO:0007669"/>
    <property type="project" value="UniProtKB-SubCell"/>
</dbReference>
<evidence type="ECO:0000256" key="4">
    <source>
        <dbReference type="ARBA" id="ARBA00022989"/>
    </source>
</evidence>
<feature type="transmembrane region" description="Helical" evidence="6">
    <location>
        <begin position="410"/>
        <end position="429"/>
    </location>
</feature>
<feature type="transmembrane region" description="Helical" evidence="6">
    <location>
        <begin position="291"/>
        <end position="318"/>
    </location>
</feature>
<comment type="caution">
    <text evidence="8">The sequence shown here is derived from an EMBL/GenBank/DDBJ whole genome shotgun (WGS) entry which is preliminary data.</text>
</comment>
<evidence type="ECO:0000259" key="7">
    <source>
        <dbReference type="Pfam" id="PF00324"/>
    </source>
</evidence>
<evidence type="ECO:0000313" key="8">
    <source>
        <dbReference type="EMBL" id="RJF96407.1"/>
    </source>
</evidence>
<evidence type="ECO:0000256" key="6">
    <source>
        <dbReference type="SAM" id="Phobius"/>
    </source>
</evidence>